<accession>A0A4U5JNK1</accession>
<evidence type="ECO:0000313" key="2">
    <source>
        <dbReference type="Proteomes" id="UP000308707"/>
    </source>
</evidence>
<dbReference type="Proteomes" id="UP000308707">
    <property type="component" value="Unassembled WGS sequence"/>
</dbReference>
<proteinExistence type="predicted"/>
<sequence>MFDAYLARWALTPDGPPLHTHSSDLLPVRYRDRPAMLKIAREAEEKLGGLLMRWWDGDGAAPVLAYEGDALLLERAMGTRSLAWMAGNGQDDEAARILCAAAARLHAPRAKPLPELIGLEPWFEQLWPAPSKYGGIFAESARTARLLLDDPQDSVALHGDLHHDNVLDFGERGWLAIDPKRLHGERGFDYANIFCNPEERTDVAQERFGRRVEIVVEASGIERRRLLQWILAWCGLSAAWRLDDGQSAEIDLPIAELALAELNSL</sequence>
<dbReference type="RefSeq" id="WP_137266520.1">
    <property type="nucleotide sequence ID" value="NZ_SZUA01000002.1"/>
</dbReference>
<dbReference type="SUPFAM" id="SSF56112">
    <property type="entry name" value="Protein kinase-like (PK-like)"/>
    <property type="match status" value="1"/>
</dbReference>
<dbReference type="AlphaFoldDB" id="A0A4U5JNK1"/>
<keyword evidence="1" id="KW-0808">Transferase</keyword>
<dbReference type="EMBL" id="SZUA01000002">
    <property type="protein sequence ID" value="TKR30091.1"/>
    <property type="molecule type" value="Genomic_DNA"/>
</dbReference>
<protein>
    <submittedName>
        <fullName evidence="1">APH(6) family putative aminoglycoside O-phosphotransferase</fullName>
    </submittedName>
</protein>
<dbReference type="GO" id="GO:0016773">
    <property type="term" value="F:phosphotransferase activity, alcohol group as acceptor"/>
    <property type="evidence" value="ECO:0007669"/>
    <property type="project" value="InterPro"/>
</dbReference>
<evidence type="ECO:0000313" key="1">
    <source>
        <dbReference type="EMBL" id="TKR30091.1"/>
    </source>
</evidence>
<keyword evidence="2" id="KW-1185">Reference proteome</keyword>
<dbReference type="InterPro" id="IPR006748">
    <property type="entry name" value="NH2Glyco/OHUrea_AB-resist_kin"/>
</dbReference>
<name>A0A4U5JNK1_9GAMM</name>
<reference evidence="1 2" key="1">
    <citation type="submission" date="2019-04" db="EMBL/GenBank/DDBJ databases">
        <title>Reference strain of H23.</title>
        <authorList>
            <person name="Luo X."/>
        </authorList>
    </citation>
    <scope>NUCLEOTIDE SEQUENCE [LARGE SCALE GENOMIC DNA]</scope>
    <source>
        <strain evidence="1 2">H23</strain>
    </source>
</reference>
<dbReference type="Pfam" id="PF04655">
    <property type="entry name" value="APH_6_hur"/>
    <property type="match status" value="1"/>
</dbReference>
<dbReference type="GO" id="GO:0019748">
    <property type="term" value="P:secondary metabolic process"/>
    <property type="evidence" value="ECO:0007669"/>
    <property type="project" value="InterPro"/>
</dbReference>
<dbReference type="OrthoDB" id="3638028at2"/>
<dbReference type="InterPro" id="IPR011009">
    <property type="entry name" value="Kinase-like_dom_sf"/>
</dbReference>
<comment type="caution">
    <text evidence="1">The sequence shown here is derived from an EMBL/GenBank/DDBJ whole genome shotgun (WGS) entry which is preliminary data.</text>
</comment>
<organism evidence="1 2">
    <name type="scientific">Luteimonas gilva</name>
    <dbReference type="NCBI Taxonomy" id="2572684"/>
    <lineage>
        <taxon>Bacteria</taxon>
        <taxon>Pseudomonadati</taxon>
        <taxon>Pseudomonadota</taxon>
        <taxon>Gammaproteobacteria</taxon>
        <taxon>Lysobacterales</taxon>
        <taxon>Lysobacteraceae</taxon>
        <taxon>Luteimonas</taxon>
    </lineage>
</organism>
<gene>
    <name evidence="1" type="ORF">FCE95_08070</name>
</gene>